<evidence type="ECO:0008006" key="3">
    <source>
        <dbReference type="Google" id="ProtNLM"/>
    </source>
</evidence>
<dbReference type="RefSeq" id="WP_078237174.1">
    <property type="nucleotide sequence ID" value="NZ_MUYA01000008.1"/>
</dbReference>
<dbReference type="Pfam" id="PF06293">
    <property type="entry name" value="Kdo"/>
    <property type="match status" value="1"/>
</dbReference>
<dbReference type="STRING" id="734.B0187_07140"/>
<dbReference type="EMBL" id="MUYA01000008">
    <property type="protein sequence ID" value="OOR99026.1"/>
    <property type="molecule type" value="Genomic_DNA"/>
</dbReference>
<protein>
    <recommendedName>
        <fullName evidence="3">Serine/threonine protein kinase</fullName>
    </recommendedName>
</protein>
<evidence type="ECO:0000313" key="2">
    <source>
        <dbReference type="Proteomes" id="UP000190867"/>
    </source>
</evidence>
<organism evidence="1 2">
    <name type="scientific">Haemophilus paracuniculus</name>
    <dbReference type="NCBI Taxonomy" id="734"/>
    <lineage>
        <taxon>Bacteria</taxon>
        <taxon>Pseudomonadati</taxon>
        <taxon>Pseudomonadota</taxon>
        <taxon>Gammaproteobacteria</taxon>
        <taxon>Pasteurellales</taxon>
        <taxon>Pasteurellaceae</taxon>
        <taxon>Haemophilus</taxon>
    </lineage>
</organism>
<dbReference type="Gene3D" id="1.10.510.10">
    <property type="entry name" value="Transferase(Phosphotransferase) domain 1"/>
    <property type="match status" value="1"/>
</dbReference>
<dbReference type="OrthoDB" id="5564772at2"/>
<evidence type="ECO:0000313" key="1">
    <source>
        <dbReference type="EMBL" id="OOR99026.1"/>
    </source>
</evidence>
<comment type="caution">
    <text evidence="1">The sequence shown here is derived from an EMBL/GenBank/DDBJ whole genome shotgun (WGS) entry which is preliminary data.</text>
</comment>
<reference evidence="1 2" key="1">
    <citation type="submission" date="2017-02" db="EMBL/GenBank/DDBJ databases">
        <title>Draft genome sequence of Haemophilus paracuniculus CCUG 43573 type strain.</title>
        <authorList>
            <person name="Engstrom-Jakobsson H."/>
            <person name="Salva-Serra F."/>
            <person name="Thorell K."/>
            <person name="Gonzales-Siles L."/>
            <person name="Karlsson R."/>
            <person name="Boulund F."/>
            <person name="Engstrand L."/>
            <person name="Kristiansson E."/>
            <person name="Moore E."/>
        </authorList>
    </citation>
    <scope>NUCLEOTIDE SEQUENCE [LARGE SCALE GENOMIC DNA]</scope>
    <source>
        <strain evidence="1 2">CCUG 43573</strain>
    </source>
</reference>
<gene>
    <name evidence="1" type="ORF">B0187_07140</name>
</gene>
<accession>A0A1T0AS73</accession>
<name>A0A1T0AS73_9PAST</name>
<dbReference type="SUPFAM" id="SSF56112">
    <property type="entry name" value="Protein kinase-like (PK-like)"/>
    <property type="match status" value="1"/>
</dbReference>
<dbReference type="Proteomes" id="UP000190867">
    <property type="component" value="Unassembled WGS sequence"/>
</dbReference>
<sequence>MLLLDYANELRMKNPTRRIIPFEFDNQSYIIKQPEQPSAVMRWLKGSPQKAFQREVDRLKELMSLNAPIPKIYQLDQGFILMENGGQSVRDWLKSAISNEQKQQILNDAAKALAQLHEQNLVHGRPYSKDILWKEGKISFIDFEASSHSKNLTYNKIRDNLLFIYGLCCENVPLDQIRKMRDIFAANENREVWQKTVHFIEQYKFVYYLLLPFKFMAKKDLKGVYGLFQVFAK</sequence>
<proteinExistence type="predicted"/>
<dbReference type="InterPro" id="IPR011009">
    <property type="entry name" value="Kinase-like_dom_sf"/>
</dbReference>
<keyword evidence="2" id="KW-1185">Reference proteome</keyword>
<dbReference type="AlphaFoldDB" id="A0A1T0AS73"/>